<dbReference type="EMBL" id="JASJQH010001020">
    <property type="protein sequence ID" value="KAK9762277.1"/>
    <property type="molecule type" value="Genomic_DNA"/>
</dbReference>
<protein>
    <submittedName>
        <fullName evidence="1">Uncharacterized protein</fullName>
    </submittedName>
</protein>
<comment type="caution">
    <text evidence="1">The sequence shown here is derived from an EMBL/GenBank/DDBJ whole genome shotgun (WGS) entry which is preliminary data.</text>
</comment>
<name>A0ABR2WL98_9FUNG</name>
<proteinExistence type="predicted"/>
<feature type="non-terminal residue" evidence="1">
    <location>
        <position position="1"/>
    </location>
</feature>
<evidence type="ECO:0000313" key="2">
    <source>
        <dbReference type="Proteomes" id="UP001479436"/>
    </source>
</evidence>
<sequence>HSYLAEDYAQFRNKEVIGLTEKNLIFIITLILSDQDKNSARVHKVPLLEVS</sequence>
<reference evidence="1 2" key="1">
    <citation type="submission" date="2023-04" db="EMBL/GenBank/DDBJ databases">
        <title>Genome of Basidiobolus ranarum AG-B5.</title>
        <authorList>
            <person name="Stajich J.E."/>
            <person name="Carter-House D."/>
            <person name="Gryganskyi A."/>
        </authorList>
    </citation>
    <scope>NUCLEOTIDE SEQUENCE [LARGE SCALE GENOMIC DNA]</scope>
    <source>
        <strain evidence="1 2">AG-B5</strain>
    </source>
</reference>
<organism evidence="1 2">
    <name type="scientific">Basidiobolus ranarum</name>
    <dbReference type="NCBI Taxonomy" id="34480"/>
    <lineage>
        <taxon>Eukaryota</taxon>
        <taxon>Fungi</taxon>
        <taxon>Fungi incertae sedis</taxon>
        <taxon>Zoopagomycota</taxon>
        <taxon>Entomophthoromycotina</taxon>
        <taxon>Basidiobolomycetes</taxon>
        <taxon>Basidiobolales</taxon>
        <taxon>Basidiobolaceae</taxon>
        <taxon>Basidiobolus</taxon>
    </lineage>
</organism>
<keyword evidence="2" id="KW-1185">Reference proteome</keyword>
<gene>
    <name evidence="1" type="ORF">K7432_012155</name>
</gene>
<dbReference type="Proteomes" id="UP001479436">
    <property type="component" value="Unassembled WGS sequence"/>
</dbReference>
<accession>A0ABR2WL98</accession>
<evidence type="ECO:0000313" key="1">
    <source>
        <dbReference type="EMBL" id="KAK9762277.1"/>
    </source>
</evidence>